<dbReference type="EMBL" id="JRLX01000001">
    <property type="protein sequence ID" value="KGO88389.1"/>
    <property type="molecule type" value="Genomic_DNA"/>
</dbReference>
<evidence type="ECO:0008006" key="4">
    <source>
        <dbReference type="Google" id="ProtNLM"/>
    </source>
</evidence>
<gene>
    <name evidence="2" type="ORF">Q765_00275</name>
</gene>
<feature type="compositionally biased region" description="Polar residues" evidence="1">
    <location>
        <begin position="127"/>
        <end position="139"/>
    </location>
</feature>
<sequence length="152" mass="17322">MFLTPEDFGQVIYRYQVDQITEGDEALVLEALAAGEEEARSYLEQNTNRHDSMDGRLIYDVEAIFNASGEARNPLLKTHCLTLAKWHLVQLCNADIILETATERYDRAIAWLTKVSNGTITVKSLPTLTPTTEQNNSRKPFSYGSRKKFRHE</sequence>
<dbReference type="Proteomes" id="UP000030152">
    <property type="component" value="Unassembled WGS sequence"/>
</dbReference>
<dbReference type="OrthoDB" id="881590at2"/>
<name>A0A0A2M7Y4_9FLAO</name>
<dbReference type="eggNOG" id="COG4387">
    <property type="taxonomic scope" value="Bacteria"/>
</dbReference>
<dbReference type="RefSeq" id="WP_020211390.1">
    <property type="nucleotide sequence ID" value="NZ_JRLX01000001.1"/>
</dbReference>
<dbReference type="Pfam" id="PF07030">
    <property type="entry name" value="Phage_Mu_Gp36"/>
    <property type="match status" value="1"/>
</dbReference>
<accession>A0A0A2M7Y4</accession>
<proteinExistence type="predicted"/>
<dbReference type="STRING" id="1121895.GCA_000378485_00265"/>
<dbReference type="AlphaFoldDB" id="A0A0A2M7Y4"/>
<feature type="region of interest" description="Disordered" evidence="1">
    <location>
        <begin position="127"/>
        <end position="152"/>
    </location>
</feature>
<evidence type="ECO:0000313" key="3">
    <source>
        <dbReference type="Proteomes" id="UP000030152"/>
    </source>
</evidence>
<protein>
    <recommendedName>
        <fullName evidence="4">DUF1320 domain-containing protein</fullName>
    </recommendedName>
</protein>
<reference evidence="2 3" key="1">
    <citation type="submission" date="2013-09" db="EMBL/GenBank/DDBJ databases">
        <authorList>
            <person name="Zeng Z."/>
            <person name="Chen C."/>
        </authorList>
    </citation>
    <scope>NUCLEOTIDE SEQUENCE [LARGE SCALE GENOMIC DNA]</scope>
    <source>
        <strain evidence="2 3">WB 3.3-2</strain>
    </source>
</reference>
<dbReference type="InterPro" id="IPR009752">
    <property type="entry name" value="Phage_Mu_GpJ"/>
</dbReference>
<comment type="caution">
    <text evidence="2">The sequence shown here is derived from an EMBL/GenBank/DDBJ whole genome shotgun (WGS) entry which is preliminary data.</text>
</comment>
<keyword evidence="3" id="KW-1185">Reference proteome</keyword>
<organism evidence="2 3">
    <name type="scientific">Flavobacterium rivuli WB 3.3-2 = DSM 21788</name>
    <dbReference type="NCBI Taxonomy" id="1121895"/>
    <lineage>
        <taxon>Bacteria</taxon>
        <taxon>Pseudomonadati</taxon>
        <taxon>Bacteroidota</taxon>
        <taxon>Flavobacteriia</taxon>
        <taxon>Flavobacteriales</taxon>
        <taxon>Flavobacteriaceae</taxon>
        <taxon>Flavobacterium</taxon>
    </lineage>
</organism>
<evidence type="ECO:0000256" key="1">
    <source>
        <dbReference type="SAM" id="MobiDB-lite"/>
    </source>
</evidence>
<evidence type="ECO:0000313" key="2">
    <source>
        <dbReference type="EMBL" id="KGO88389.1"/>
    </source>
</evidence>